<sequence>MVVYDESMPLFEPLSLVGKYVRLQPLRMSHMPELEDAVRDGELWNLWYTRVPSPETMELEIRQRLEKQEQGTMLPFTVRRLADDVVLGMTTFCNIDAATPRAEIGYTWNRASTQGSGTNPDSKLLLMTHAFETLGCRAVEFRTHWMNHQSRAAIERLGAKQDGVLRNHTRMPDGTLRDTVVYSVLDSEWPIVRRGLQARLEKARPSGTPRAGAGSQAS</sequence>
<dbReference type="Gene3D" id="3.40.630.30">
    <property type="match status" value="1"/>
</dbReference>
<name>A0ABQ5MUL2_9MICC</name>
<protein>
    <submittedName>
        <fullName evidence="2">GCN5 family N-acetyltransferase</fullName>
    </submittedName>
</protein>
<proteinExistence type="predicted"/>
<accession>A0ABQ5MUL2</accession>
<dbReference type="InterPro" id="IPR000182">
    <property type="entry name" value="GNAT_dom"/>
</dbReference>
<evidence type="ECO:0000313" key="2">
    <source>
        <dbReference type="EMBL" id="GLB67628.1"/>
    </source>
</evidence>
<dbReference type="Proteomes" id="UP001209654">
    <property type="component" value="Unassembled WGS sequence"/>
</dbReference>
<keyword evidence="3" id="KW-1185">Reference proteome</keyword>
<dbReference type="PANTHER" id="PTHR43610">
    <property type="entry name" value="BLL6696 PROTEIN"/>
    <property type="match status" value="1"/>
</dbReference>
<reference evidence="2 3" key="1">
    <citation type="journal article" date="2023" name="Int. J. Syst. Evol. Microbiol.">
        <title>Arthrobacter mangrovi sp. nov., an actinobacterium isolated from the rhizosphere of a mangrove.</title>
        <authorList>
            <person name="Hamada M."/>
            <person name="Saitou S."/>
            <person name="Enomoto N."/>
            <person name="Nanri K."/>
            <person name="Hidaka K."/>
            <person name="Miura T."/>
            <person name="Tamura T."/>
        </authorList>
    </citation>
    <scope>NUCLEOTIDE SEQUENCE [LARGE SCALE GENOMIC DNA]</scope>
    <source>
        <strain evidence="2 3">NBRC 112813</strain>
    </source>
</reference>
<organism evidence="2 3">
    <name type="scientific">Arthrobacter mangrovi</name>
    <dbReference type="NCBI Taxonomy" id="2966350"/>
    <lineage>
        <taxon>Bacteria</taxon>
        <taxon>Bacillati</taxon>
        <taxon>Actinomycetota</taxon>
        <taxon>Actinomycetes</taxon>
        <taxon>Micrococcales</taxon>
        <taxon>Micrococcaceae</taxon>
        <taxon>Arthrobacter</taxon>
    </lineage>
</organism>
<dbReference type="PANTHER" id="PTHR43610:SF1">
    <property type="entry name" value="N-ACETYLTRANSFERASE DOMAIN-CONTAINING PROTEIN"/>
    <property type="match status" value="1"/>
</dbReference>
<feature type="domain" description="N-acetyltransferase" evidence="1">
    <location>
        <begin position="22"/>
        <end position="160"/>
    </location>
</feature>
<evidence type="ECO:0000259" key="1">
    <source>
        <dbReference type="Pfam" id="PF13302"/>
    </source>
</evidence>
<dbReference type="EMBL" id="BRVS01000008">
    <property type="protein sequence ID" value="GLB67628.1"/>
    <property type="molecule type" value="Genomic_DNA"/>
</dbReference>
<dbReference type="Pfam" id="PF13302">
    <property type="entry name" value="Acetyltransf_3"/>
    <property type="match status" value="1"/>
</dbReference>
<gene>
    <name evidence="2" type="ORF">AHIS1636_20680</name>
</gene>
<dbReference type="SUPFAM" id="SSF55729">
    <property type="entry name" value="Acyl-CoA N-acyltransferases (Nat)"/>
    <property type="match status" value="1"/>
</dbReference>
<dbReference type="InterPro" id="IPR016181">
    <property type="entry name" value="Acyl_CoA_acyltransferase"/>
</dbReference>
<comment type="caution">
    <text evidence="2">The sequence shown here is derived from an EMBL/GenBank/DDBJ whole genome shotgun (WGS) entry which is preliminary data.</text>
</comment>
<evidence type="ECO:0000313" key="3">
    <source>
        <dbReference type="Proteomes" id="UP001209654"/>
    </source>
</evidence>